<evidence type="ECO:0000313" key="3">
    <source>
        <dbReference type="Proteomes" id="UP000006591"/>
    </source>
</evidence>
<dbReference type="Gramene" id="ONIVA06G18790.1">
    <property type="protein sequence ID" value="ONIVA06G18790.1"/>
    <property type="gene ID" value="ONIVA06G18790"/>
</dbReference>
<dbReference type="OMA" id="METQFHG"/>
<dbReference type="STRING" id="4536.A0A0E0HRB1"/>
<dbReference type="HOGENOM" id="CLU_123577_0_0_1"/>
<accession>A0A0E0HRB1</accession>
<feature type="transmembrane region" description="Helical" evidence="1">
    <location>
        <begin position="12"/>
        <end position="31"/>
    </location>
</feature>
<dbReference type="PANTHER" id="PTHR35462:SF2">
    <property type="entry name" value="TRANSMEMBRANE PROTEIN"/>
    <property type="match status" value="1"/>
</dbReference>
<evidence type="ECO:0000313" key="2">
    <source>
        <dbReference type="EnsemblPlants" id="ONIVA06G18790.1"/>
    </source>
</evidence>
<keyword evidence="1" id="KW-0472">Membrane</keyword>
<dbReference type="EnsemblPlants" id="ONIVA06G18790.1">
    <property type="protein sequence ID" value="ONIVA06G18790.1"/>
    <property type="gene ID" value="ONIVA06G18790"/>
</dbReference>
<dbReference type="AlphaFoldDB" id="A0A0E0HRB1"/>
<sequence>MEWSDEWLAADKLQHVLACFLIALAGAALAGRSSRSPLRRRPAALGCAASLAAGAAKEIADEAGFFGSSGASLRDAAADLVGATLAAVALAILRRLRRSRGEGKARDADHRAGISMSSGTLLVLRLCQAMAKLRPPLVPSNEKVEAEMTDLGTNQSIREQLKIGHKANFKYTQSPTAKALKLHFFISLN</sequence>
<dbReference type="eggNOG" id="ENOG502S5MD">
    <property type="taxonomic scope" value="Eukaryota"/>
</dbReference>
<dbReference type="Proteomes" id="UP000006591">
    <property type="component" value="Chromosome 6"/>
</dbReference>
<keyword evidence="3" id="KW-1185">Reference proteome</keyword>
<reference evidence="2" key="1">
    <citation type="submission" date="2015-04" db="UniProtKB">
        <authorList>
            <consortium name="EnsemblPlants"/>
        </authorList>
    </citation>
    <scope>IDENTIFICATION</scope>
    <source>
        <strain evidence="2">SL10</strain>
    </source>
</reference>
<dbReference type="PANTHER" id="PTHR35462">
    <property type="match status" value="1"/>
</dbReference>
<keyword evidence="1" id="KW-1133">Transmembrane helix</keyword>
<reference evidence="2" key="2">
    <citation type="submission" date="2018-04" db="EMBL/GenBank/DDBJ databases">
        <title>OnivRS2 (Oryza nivara Reference Sequence Version 2).</title>
        <authorList>
            <person name="Zhang J."/>
            <person name="Kudrna D."/>
            <person name="Lee S."/>
            <person name="Talag J."/>
            <person name="Rajasekar S."/>
            <person name="Welchert J."/>
            <person name="Hsing Y.-I."/>
            <person name="Wing R.A."/>
        </authorList>
    </citation>
    <scope>NUCLEOTIDE SEQUENCE [LARGE SCALE GENOMIC DNA]</scope>
    <source>
        <strain evidence="2">SL10</strain>
    </source>
</reference>
<keyword evidence="1" id="KW-0812">Transmembrane</keyword>
<organism evidence="2">
    <name type="scientific">Oryza nivara</name>
    <name type="common">Indian wild rice</name>
    <name type="synonym">Oryza sativa f. spontanea</name>
    <dbReference type="NCBI Taxonomy" id="4536"/>
    <lineage>
        <taxon>Eukaryota</taxon>
        <taxon>Viridiplantae</taxon>
        <taxon>Streptophyta</taxon>
        <taxon>Embryophyta</taxon>
        <taxon>Tracheophyta</taxon>
        <taxon>Spermatophyta</taxon>
        <taxon>Magnoliopsida</taxon>
        <taxon>Liliopsida</taxon>
        <taxon>Poales</taxon>
        <taxon>Poaceae</taxon>
        <taxon>BOP clade</taxon>
        <taxon>Oryzoideae</taxon>
        <taxon>Oryzeae</taxon>
        <taxon>Oryzinae</taxon>
        <taxon>Oryza</taxon>
    </lineage>
</organism>
<proteinExistence type="predicted"/>
<evidence type="ECO:0000256" key="1">
    <source>
        <dbReference type="SAM" id="Phobius"/>
    </source>
</evidence>
<protein>
    <submittedName>
        <fullName evidence="2">Uncharacterized protein</fullName>
    </submittedName>
</protein>
<name>A0A0E0HRB1_ORYNI</name>